<protein>
    <recommendedName>
        <fullName evidence="2 11">Alkaline phosphatase</fullName>
        <ecNumber evidence="2 11">3.1.3.1</ecNumber>
    </recommendedName>
</protein>
<keyword evidence="7 9" id="KW-0460">Magnesium</keyword>
<feature type="binding site" evidence="9">
    <location>
        <position position="47"/>
    </location>
    <ligand>
        <name>Mg(2+)</name>
        <dbReference type="ChEBI" id="CHEBI:18420"/>
    </ligand>
</feature>
<keyword evidence="13" id="KW-1185">Reference proteome</keyword>
<evidence type="ECO:0000313" key="12">
    <source>
        <dbReference type="EMBL" id="KAK6175058.1"/>
    </source>
</evidence>
<proteinExistence type="inferred from homology"/>
<comment type="similarity">
    <text evidence="1 10">Belongs to the alkaline phosphatase family.</text>
</comment>
<dbReference type="PANTHER" id="PTHR11596:SF5">
    <property type="entry name" value="ALKALINE PHOSPHATASE"/>
    <property type="match status" value="1"/>
</dbReference>
<comment type="catalytic activity">
    <reaction evidence="11">
        <text>a phosphate monoester + H2O = an alcohol + phosphate</text>
        <dbReference type="Rhea" id="RHEA:15017"/>
        <dbReference type="ChEBI" id="CHEBI:15377"/>
        <dbReference type="ChEBI" id="CHEBI:30879"/>
        <dbReference type="ChEBI" id="CHEBI:43474"/>
        <dbReference type="ChEBI" id="CHEBI:67140"/>
        <dbReference type="EC" id="3.1.3.1"/>
    </reaction>
</comment>
<evidence type="ECO:0000256" key="1">
    <source>
        <dbReference type="ARBA" id="ARBA00005984"/>
    </source>
</evidence>
<comment type="caution">
    <text evidence="12">The sequence shown here is derived from an EMBL/GenBank/DDBJ whole genome shotgun (WGS) entry which is preliminary data.</text>
</comment>
<gene>
    <name evidence="12" type="ORF">SNE40_013596</name>
</gene>
<comment type="cofactor">
    <cofactor evidence="9">
        <name>Zn(2+)</name>
        <dbReference type="ChEBI" id="CHEBI:29105"/>
    </cofactor>
    <text evidence="9">Binds 2 Zn(2+) ions.</text>
</comment>
<dbReference type="PROSITE" id="PS00123">
    <property type="entry name" value="ALKALINE_PHOSPHATASE"/>
    <property type="match status" value="1"/>
</dbReference>
<dbReference type="SUPFAM" id="SSF53649">
    <property type="entry name" value="Alkaline phosphatase-like"/>
    <property type="match status" value="1"/>
</dbReference>
<evidence type="ECO:0000256" key="8">
    <source>
        <dbReference type="PIRSR" id="PIRSR601952-1"/>
    </source>
</evidence>
<evidence type="ECO:0000256" key="2">
    <source>
        <dbReference type="ARBA" id="ARBA00012647"/>
    </source>
</evidence>
<evidence type="ECO:0000256" key="7">
    <source>
        <dbReference type="ARBA" id="ARBA00022842"/>
    </source>
</evidence>
<feature type="active site" description="Phosphoserine intermediate" evidence="8">
    <location>
        <position position="97"/>
    </location>
</feature>
<keyword evidence="3" id="KW-0597">Phosphoprotein</keyword>
<reference evidence="12 13" key="1">
    <citation type="submission" date="2024-01" db="EMBL/GenBank/DDBJ databases">
        <title>The genome of the rayed Mediterranean limpet Patella caerulea (Linnaeus, 1758).</title>
        <authorList>
            <person name="Anh-Thu Weber A."/>
            <person name="Halstead-Nussloch G."/>
        </authorList>
    </citation>
    <scope>NUCLEOTIDE SEQUENCE [LARGE SCALE GENOMIC DNA]</scope>
    <source>
        <strain evidence="12">AATW-2023a</strain>
        <tissue evidence="12">Whole specimen</tissue>
    </source>
</reference>
<evidence type="ECO:0000313" key="13">
    <source>
        <dbReference type="Proteomes" id="UP001347796"/>
    </source>
</evidence>
<evidence type="ECO:0000256" key="11">
    <source>
        <dbReference type="RuleBase" id="RU003947"/>
    </source>
</evidence>
<comment type="cofactor">
    <cofactor evidence="9">
        <name>Mg(2+)</name>
        <dbReference type="ChEBI" id="CHEBI:18420"/>
    </cofactor>
    <text evidence="9">Binds 1 Mg(2+) ion.</text>
</comment>
<dbReference type="EC" id="3.1.3.1" evidence="2 11"/>
<dbReference type="Pfam" id="PF00245">
    <property type="entry name" value="Alk_phosphatase"/>
    <property type="match status" value="1"/>
</dbReference>
<evidence type="ECO:0000256" key="10">
    <source>
        <dbReference type="RuleBase" id="RU003946"/>
    </source>
</evidence>
<dbReference type="SMART" id="SM00098">
    <property type="entry name" value="alkPPc"/>
    <property type="match status" value="1"/>
</dbReference>
<organism evidence="12 13">
    <name type="scientific">Patella caerulea</name>
    <name type="common">Rayed Mediterranean limpet</name>
    <dbReference type="NCBI Taxonomy" id="87958"/>
    <lineage>
        <taxon>Eukaryota</taxon>
        <taxon>Metazoa</taxon>
        <taxon>Spiralia</taxon>
        <taxon>Lophotrochozoa</taxon>
        <taxon>Mollusca</taxon>
        <taxon>Gastropoda</taxon>
        <taxon>Patellogastropoda</taxon>
        <taxon>Patelloidea</taxon>
        <taxon>Patellidae</taxon>
        <taxon>Patella</taxon>
    </lineage>
</organism>
<dbReference type="InterPro" id="IPR017850">
    <property type="entry name" value="Alkaline_phosphatase_core_sf"/>
</dbReference>
<dbReference type="InterPro" id="IPR001952">
    <property type="entry name" value="Alkaline_phosphatase"/>
</dbReference>
<dbReference type="GO" id="GO:0004035">
    <property type="term" value="F:alkaline phosphatase activity"/>
    <property type="evidence" value="ECO:0007669"/>
    <property type="project" value="UniProtKB-EC"/>
</dbReference>
<evidence type="ECO:0000256" key="4">
    <source>
        <dbReference type="ARBA" id="ARBA00022723"/>
    </source>
</evidence>
<dbReference type="PANTHER" id="PTHR11596">
    <property type="entry name" value="ALKALINE PHOSPHATASE"/>
    <property type="match status" value="1"/>
</dbReference>
<keyword evidence="4 9" id="KW-0479">Metal-binding</keyword>
<dbReference type="GO" id="GO:0046872">
    <property type="term" value="F:metal ion binding"/>
    <property type="evidence" value="ECO:0007669"/>
    <property type="project" value="UniProtKB-KW"/>
</dbReference>
<feature type="binding site" evidence="9">
    <location>
        <position position="158"/>
    </location>
    <ligand>
        <name>Mg(2+)</name>
        <dbReference type="ChEBI" id="CHEBI:18420"/>
    </ligand>
</feature>
<evidence type="ECO:0000256" key="3">
    <source>
        <dbReference type="ARBA" id="ARBA00022553"/>
    </source>
</evidence>
<keyword evidence="5 11" id="KW-0378">Hydrolase</keyword>
<dbReference type="CDD" id="cd16012">
    <property type="entry name" value="ALP"/>
    <property type="match status" value="1"/>
</dbReference>
<evidence type="ECO:0000256" key="6">
    <source>
        <dbReference type="ARBA" id="ARBA00022833"/>
    </source>
</evidence>
<dbReference type="PRINTS" id="PR00113">
    <property type="entry name" value="ALKPHPHTASE"/>
</dbReference>
<feature type="binding site" evidence="9">
    <location>
        <position position="160"/>
    </location>
    <ligand>
        <name>Mg(2+)</name>
        <dbReference type="ChEBI" id="CHEBI:18420"/>
    </ligand>
</feature>
<sequence length="271" mass="29585">MPFNQKDIEIISAKNFWLNSGRASIEESLRVRNIVEKAKNVIIFIGDGMSIPTITASRILKGQSANHPGEETIMSWEKFPHVGLAKTYNVDSQVPDSAGTGTAFLSGVKTRKGMINVDASVSRGDCSASQGHELDTILRWSLDEGKSAGVVTTTRITHATPAASYASVADRGWEGDNEMSSVHGGCKDIAKQLVEDNKDIQVLMGGGRHYFYPNGHKDPENGHNGQRQDGRNLIEEWQKEKATRGVSAKFVWNSTDLSHVDPASTDYLLGK</sequence>
<accession>A0AAN8JJM8</accession>
<dbReference type="InterPro" id="IPR018299">
    <property type="entry name" value="Alkaline_phosphatase_AS"/>
</dbReference>
<evidence type="ECO:0000256" key="9">
    <source>
        <dbReference type="PIRSR" id="PIRSR601952-2"/>
    </source>
</evidence>
<dbReference type="Proteomes" id="UP001347796">
    <property type="component" value="Unassembled WGS sequence"/>
</dbReference>
<dbReference type="Gene3D" id="3.40.720.10">
    <property type="entry name" value="Alkaline Phosphatase, subunit A"/>
    <property type="match status" value="1"/>
</dbReference>
<dbReference type="AlphaFoldDB" id="A0AAN8JJM8"/>
<name>A0AAN8JJM8_PATCE</name>
<feature type="binding site" evidence="9">
    <location>
        <position position="47"/>
    </location>
    <ligand>
        <name>Zn(2+)</name>
        <dbReference type="ChEBI" id="CHEBI:29105"/>
        <label>2</label>
    </ligand>
</feature>
<evidence type="ECO:0000256" key="5">
    <source>
        <dbReference type="ARBA" id="ARBA00022801"/>
    </source>
</evidence>
<dbReference type="EMBL" id="JAZGQO010000010">
    <property type="protein sequence ID" value="KAK6175058.1"/>
    <property type="molecule type" value="Genomic_DNA"/>
</dbReference>
<keyword evidence="6 9" id="KW-0862">Zinc</keyword>